<dbReference type="Proteomes" id="UP001597302">
    <property type="component" value="Unassembled WGS sequence"/>
</dbReference>
<feature type="transmembrane region" description="Helical" evidence="7">
    <location>
        <begin position="73"/>
        <end position="94"/>
    </location>
</feature>
<feature type="transmembrane region" description="Helical" evidence="7">
    <location>
        <begin position="235"/>
        <end position="252"/>
    </location>
</feature>
<dbReference type="PANTHER" id="PTHR43386:SF23">
    <property type="entry name" value="ABC TRANSPORTER"/>
    <property type="match status" value="1"/>
</dbReference>
<comment type="caution">
    <text evidence="9">The sequence shown here is derived from an EMBL/GenBank/DDBJ whole genome shotgun (WGS) entry which is preliminary data.</text>
</comment>
<keyword evidence="5 7" id="KW-1133">Transmembrane helix</keyword>
<evidence type="ECO:0000256" key="2">
    <source>
        <dbReference type="ARBA" id="ARBA00022448"/>
    </source>
</evidence>
<evidence type="ECO:0000256" key="3">
    <source>
        <dbReference type="ARBA" id="ARBA00022475"/>
    </source>
</evidence>
<dbReference type="PANTHER" id="PTHR43386">
    <property type="entry name" value="OLIGOPEPTIDE TRANSPORT SYSTEM PERMEASE PROTEIN APPC"/>
    <property type="match status" value="1"/>
</dbReference>
<evidence type="ECO:0000313" key="9">
    <source>
        <dbReference type="EMBL" id="MFD1483414.1"/>
    </source>
</evidence>
<evidence type="ECO:0000256" key="7">
    <source>
        <dbReference type="RuleBase" id="RU363032"/>
    </source>
</evidence>
<evidence type="ECO:0000256" key="6">
    <source>
        <dbReference type="ARBA" id="ARBA00023136"/>
    </source>
</evidence>
<accession>A0ABW4E0A3</accession>
<reference evidence="10" key="1">
    <citation type="journal article" date="2019" name="Int. J. Syst. Evol. Microbiol.">
        <title>The Global Catalogue of Microorganisms (GCM) 10K type strain sequencing project: providing services to taxonomists for standard genome sequencing and annotation.</title>
        <authorList>
            <consortium name="The Broad Institute Genomics Platform"/>
            <consortium name="The Broad Institute Genome Sequencing Center for Infectious Disease"/>
            <person name="Wu L."/>
            <person name="Ma J."/>
        </authorList>
    </citation>
    <scope>NUCLEOTIDE SEQUENCE [LARGE SCALE GENOMIC DNA]</scope>
    <source>
        <strain evidence="10">CCM 8875</strain>
    </source>
</reference>
<feature type="transmembrane region" description="Helical" evidence="7">
    <location>
        <begin position="115"/>
        <end position="138"/>
    </location>
</feature>
<protein>
    <submittedName>
        <fullName evidence="9">ABC transporter permease</fullName>
    </submittedName>
</protein>
<evidence type="ECO:0000256" key="4">
    <source>
        <dbReference type="ARBA" id="ARBA00022692"/>
    </source>
</evidence>
<dbReference type="InterPro" id="IPR035906">
    <property type="entry name" value="MetI-like_sf"/>
</dbReference>
<dbReference type="InterPro" id="IPR050366">
    <property type="entry name" value="BP-dependent_transpt_permease"/>
</dbReference>
<gene>
    <name evidence="9" type="ORF">ACFQ5P_19140</name>
</gene>
<keyword evidence="4 7" id="KW-0812">Transmembrane</keyword>
<keyword evidence="10" id="KW-1185">Reference proteome</keyword>
<proteinExistence type="inferred from homology"/>
<dbReference type="RefSeq" id="WP_131575839.1">
    <property type="nucleotide sequence ID" value="NZ_CBCSAJ010000043.1"/>
</dbReference>
<dbReference type="InterPro" id="IPR000515">
    <property type="entry name" value="MetI-like"/>
</dbReference>
<keyword evidence="6 7" id="KW-0472">Membrane</keyword>
<name>A0ABW4E0A3_9RHOB</name>
<keyword evidence="3" id="KW-1003">Cell membrane</keyword>
<feature type="domain" description="ABC transmembrane type-1" evidence="8">
    <location>
        <begin position="67"/>
        <end position="256"/>
    </location>
</feature>
<organism evidence="9 10">
    <name type="scientific">Paracoccus nototheniae</name>
    <dbReference type="NCBI Taxonomy" id="2489002"/>
    <lineage>
        <taxon>Bacteria</taxon>
        <taxon>Pseudomonadati</taxon>
        <taxon>Pseudomonadota</taxon>
        <taxon>Alphaproteobacteria</taxon>
        <taxon>Rhodobacterales</taxon>
        <taxon>Paracoccaceae</taxon>
        <taxon>Paracoccus</taxon>
    </lineage>
</organism>
<evidence type="ECO:0000313" key="10">
    <source>
        <dbReference type="Proteomes" id="UP001597302"/>
    </source>
</evidence>
<dbReference type="Gene3D" id="1.10.3720.10">
    <property type="entry name" value="MetI-like"/>
    <property type="match status" value="1"/>
</dbReference>
<comment type="subcellular location">
    <subcellularLocation>
        <location evidence="1 7">Cell membrane</location>
        <topology evidence="1 7">Multi-pass membrane protein</topology>
    </subcellularLocation>
</comment>
<dbReference type="CDD" id="cd06261">
    <property type="entry name" value="TM_PBP2"/>
    <property type="match status" value="1"/>
</dbReference>
<evidence type="ECO:0000256" key="5">
    <source>
        <dbReference type="ARBA" id="ARBA00022989"/>
    </source>
</evidence>
<keyword evidence="2 7" id="KW-0813">Transport</keyword>
<dbReference type="EMBL" id="JBHTOQ010000054">
    <property type="protein sequence ID" value="MFD1483414.1"/>
    <property type="molecule type" value="Genomic_DNA"/>
</dbReference>
<evidence type="ECO:0000259" key="8">
    <source>
        <dbReference type="PROSITE" id="PS50928"/>
    </source>
</evidence>
<dbReference type="SUPFAM" id="SSF161098">
    <property type="entry name" value="MetI-like"/>
    <property type="match status" value="1"/>
</dbReference>
<sequence>MTAALRLAVMTALAGAVLVAVPLGSGALGDLGLRADFTARNLPPSWARPLGTDRMGRDLAARVVHGLTLSLQVGLLAAGLSTAIALVVALVSSLGRAADAAMGFLTDVMLALPHLLLLLLISFALGGGVTAVIIAVAISHWPRLARLLRAEIRQVRSAPFVEASRAFGRSRLFVARHHILPLLLPQLLTGYVLMFPHAILHEAALTFLGFGLEPSRPAIGVMLSEAMRHIGAGRWWLAVGPGAALVMLVLCLERVGDALHRRTNPRELRL</sequence>
<dbReference type="PROSITE" id="PS50928">
    <property type="entry name" value="ABC_TM1"/>
    <property type="match status" value="1"/>
</dbReference>
<dbReference type="Pfam" id="PF00528">
    <property type="entry name" value="BPD_transp_1"/>
    <property type="match status" value="1"/>
</dbReference>
<evidence type="ECO:0000256" key="1">
    <source>
        <dbReference type="ARBA" id="ARBA00004651"/>
    </source>
</evidence>
<comment type="similarity">
    <text evidence="7">Belongs to the binding-protein-dependent transport system permease family.</text>
</comment>